<evidence type="ECO:0000313" key="2">
    <source>
        <dbReference type="Proteomes" id="UP000076962"/>
    </source>
</evidence>
<dbReference type="EMBL" id="LUTY01000579">
    <property type="protein sequence ID" value="OAD23062.1"/>
    <property type="molecule type" value="Genomic_DNA"/>
</dbReference>
<name>A0A176S4L7_9GAMM</name>
<dbReference type="AlphaFoldDB" id="A0A176S4L7"/>
<reference evidence="1 2" key="1">
    <citation type="submission" date="2016-05" db="EMBL/GenBank/DDBJ databases">
        <title>Single-cell genome of chain-forming Candidatus Thiomargarita nelsonii and comparison to other large sulfur-oxidizing bacteria.</title>
        <authorList>
            <person name="Winkel M."/>
            <person name="Salman V."/>
            <person name="Woyke T."/>
            <person name="Schulz-Vogt H."/>
            <person name="Richter M."/>
            <person name="Flood B."/>
            <person name="Bailey J."/>
            <person name="Amann R."/>
            <person name="Mussmann M."/>
        </authorList>
    </citation>
    <scope>NUCLEOTIDE SEQUENCE [LARGE SCALE GENOMIC DNA]</scope>
    <source>
        <strain evidence="1 2">THI036</strain>
    </source>
</reference>
<sequence>MAFSDFKSIAQTQEEYNIKYCEEEFIEPIDLKPSDFFIKEFEFSEKNMDLFTSEYSRCENVIYPILREVYKTFVDKYSLWSHKSIKYDAKLTGTPDYIFSTKSELGKTVLGLPIVLIVEAKQNDFNEGWGQCLAELVASQKLSQNEESKVYGIVTDGEVWQFGKLVSNVFTKSKSRITITDLDKIFGAIGFLLSQTG</sequence>
<dbReference type="PATRIC" id="fig|1003181.4.peg.1591"/>
<keyword evidence="2" id="KW-1185">Reference proteome</keyword>
<gene>
    <name evidence="1" type="ORF">THIOM_001114</name>
</gene>
<evidence type="ECO:0000313" key="1">
    <source>
        <dbReference type="EMBL" id="OAD23062.1"/>
    </source>
</evidence>
<dbReference type="Proteomes" id="UP000076962">
    <property type="component" value="Unassembled WGS sequence"/>
</dbReference>
<proteinExistence type="predicted"/>
<accession>A0A176S4L7</accession>
<protein>
    <submittedName>
        <fullName evidence="1">Uncharacterized protein</fullName>
    </submittedName>
</protein>
<organism evidence="1 2">
    <name type="scientific">Candidatus Thiomargarita nelsonii</name>
    <dbReference type="NCBI Taxonomy" id="1003181"/>
    <lineage>
        <taxon>Bacteria</taxon>
        <taxon>Pseudomonadati</taxon>
        <taxon>Pseudomonadota</taxon>
        <taxon>Gammaproteobacteria</taxon>
        <taxon>Thiotrichales</taxon>
        <taxon>Thiotrichaceae</taxon>
        <taxon>Thiomargarita</taxon>
    </lineage>
</organism>
<comment type="caution">
    <text evidence="1">The sequence shown here is derived from an EMBL/GenBank/DDBJ whole genome shotgun (WGS) entry which is preliminary data.</text>
</comment>